<gene>
    <name evidence="3" type="primary">Aste57867_15006</name>
    <name evidence="2" type="ORF">As57867_014950</name>
    <name evidence="3" type="ORF">ASTE57867_15006</name>
</gene>
<reference evidence="3 4" key="1">
    <citation type="submission" date="2019-03" db="EMBL/GenBank/DDBJ databases">
        <authorList>
            <person name="Gaulin E."/>
            <person name="Dumas B."/>
        </authorList>
    </citation>
    <scope>NUCLEOTIDE SEQUENCE [LARGE SCALE GENOMIC DNA]</scope>
    <source>
        <strain evidence="3">CBS 568.67</strain>
    </source>
</reference>
<dbReference type="EMBL" id="CAADRA010005624">
    <property type="protein sequence ID" value="VFT91820.1"/>
    <property type="molecule type" value="Genomic_DNA"/>
</dbReference>
<feature type="region of interest" description="Disordered" evidence="1">
    <location>
        <begin position="192"/>
        <end position="225"/>
    </location>
</feature>
<keyword evidence="4" id="KW-1185">Reference proteome</keyword>
<evidence type="ECO:0000313" key="4">
    <source>
        <dbReference type="Proteomes" id="UP000332933"/>
    </source>
</evidence>
<name>A0A485L342_9STRA</name>
<evidence type="ECO:0000313" key="2">
    <source>
        <dbReference type="EMBL" id="KAF0694086.1"/>
    </source>
</evidence>
<dbReference type="EMBL" id="VJMH01005603">
    <property type="protein sequence ID" value="KAF0694086.1"/>
    <property type="molecule type" value="Genomic_DNA"/>
</dbReference>
<sequence length="225" mass="25078">MRQRMAFWTNDFDAAEGSVCVVSRHGVLKLDALSGRKTTPLVAMLLWDTEWTTEFYNHDDMGDMCATIHGRALRDMEILPAILDGYVEPEDMPIDDALREWIGPTDGDLKTIPLIYVIKYVHHHDGLESTFSGMGRSFCDPCNNAKGPSTTEPVRTAAGDTERFVPSPRNTRAAQRELGTPNLYCVSMSSRPHLMDKKNMQPTPRTGGRQQLHGSRLAKATPTTS</sequence>
<accession>A0A485L342</accession>
<protein>
    <submittedName>
        <fullName evidence="3">Aste57867_15006 protein</fullName>
    </submittedName>
</protein>
<reference evidence="2" key="2">
    <citation type="submission" date="2019-06" db="EMBL/GenBank/DDBJ databases">
        <title>Genomics analysis of Aphanomyces spp. identifies a new class of oomycete effector associated with host adaptation.</title>
        <authorList>
            <person name="Gaulin E."/>
        </authorList>
    </citation>
    <scope>NUCLEOTIDE SEQUENCE</scope>
    <source>
        <strain evidence="2">CBS 578.67</strain>
    </source>
</reference>
<evidence type="ECO:0000313" key="3">
    <source>
        <dbReference type="EMBL" id="VFT91820.1"/>
    </source>
</evidence>
<feature type="compositionally biased region" description="Polar residues" evidence="1">
    <location>
        <begin position="200"/>
        <end position="213"/>
    </location>
</feature>
<dbReference type="Proteomes" id="UP000332933">
    <property type="component" value="Unassembled WGS sequence"/>
</dbReference>
<evidence type="ECO:0000256" key="1">
    <source>
        <dbReference type="SAM" id="MobiDB-lite"/>
    </source>
</evidence>
<feature type="region of interest" description="Disordered" evidence="1">
    <location>
        <begin position="147"/>
        <end position="166"/>
    </location>
</feature>
<dbReference type="AlphaFoldDB" id="A0A485L342"/>
<organism evidence="3 4">
    <name type="scientific">Aphanomyces stellatus</name>
    <dbReference type="NCBI Taxonomy" id="120398"/>
    <lineage>
        <taxon>Eukaryota</taxon>
        <taxon>Sar</taxon>
        <taxon>Stramenopiles</taxon>
        <taxon>Oomycota</taxon>
        <taxon>Saprolegniomycetes</taxon>
        <taxon>Saprolegniales</taxon>
        <taxon>Verrucalvaceae</taxon>
        <taxon>Aphanomyces</taxon>
    </lineage>
</organism>
<proteinExistence type="predicted"/>